<dbReference type="NCBIfam" id="NF001978">
    <property type="entry name" value="PRK00767.1"/>
    <property type="match status" value="1"/>
</dbReference>
<dbReference type="InterPro" id="IPR009057">
    <property type="entry name" value="Homeodomain-like_sf"/>
</dbReference>
<evidence type="ECO:0000259" key="6">
    <source>
        <dbReference type="PROSITE" id="PS50977"/>
    </source>
</evidence>
<evidence type="ECO:0000256" key="4">
    <source>
        <dbReference type="ARBA" id="ARBA00023163"/>
    </source>
</evidence>
<gene>
    <name evidence="7" type="primary">betI</name>
    <name evidence="7" type="ORF">AQS8620_02447</name>
</gene>
<organism evidence="7 8">
    <name type="scientific">Aquimixticola soesokkakensis</name>
    <dbReference type="NCBI Taxonomy" id="1519096"/>
    <lineage>
        <taxon>Bacteria</taxon>
        <taxon>Pseudomonadati</taxon>
        <taxon>Pseudomonadota</taxon>
        <taxon>Alphaproteobacteria</taxon>
        <taxon>Rhodobacterales</taxon>
        <taxon>Paracoccaceae</taxon>
        <taxon>Aquimixticola</taxon>
    </lineage>
</organism>
<dbReference type="Gene3D" id="1.10.357.10">
    <property type="entry name" value="Tetracycline Repressor, domain 2"/>
    <property type="match status" value="1"/>
</dbReference>
<dbReference type="OrthoDB" id="7618612at2"/>
<evidence type="ECO:0000256" key="5">
    <source>
        <dbReference type="PROSITE-ProRule" id="PRU00335"/>
    </source>
</evidence>
<keyword evidence="2" id="KW-0805">Transcription regulation</keyword>
<dbReference type="AlphaFoldDB" id="A0A1Y5T541"/>
<evidence type="ECO:0000313" key="7">
    <source>
        <dbReference type="EMBL" id="SLN55643.1"/>
    </source>
</evidence>
<evidence type="ECO:0000313" key="8">
    <source>
        <dbReference type="Proteomes" id="UP000193862"/>
    </source>
</evidence>
<dbReference type="PANTHER" id="PTHR30055">
    <property type="entry name" value="HTH-TYPE TRANSCRIPTIONAL REGULATOR RUTR"/>
    <property type="match status" value="1"/>
</dbReference>
<dbReference type="InterPro" id="IPR001647">
    <property type="entry name" value="HTH_TetR"/>
</dbReference>
<reference evidence="7 8" key="1">
    <citation type="submission" date="2017-03" db="EMBL/GenBank/DDBJ databases">
        <authorList>
            <person name="Afonso C.L."/>
            <person name="Miller P.J."/>
            <person name="Scott M.A."/>
            <person name="Spackman E."/>
            <person name="Goraichik I."/>
            <person name="Dimitrov K.M."/>
            <person name="Suarez D.L."/>
            <person name="Swayne D.E."/>
        </authorList>
    </citation>
    <scope>NUCLEOTIDE SEQUENCE [LARGE SCALE GENOMIC DNA]</scope>
    <source>
        <strain evidence="7 8">CECT 8620</strain>
    </source>
</reference>
<evidence type="ECO:0000256" key="1">
    <source>
        <dbReference type="ARBA" id="ARBA00022491"/>
    </source>
</evidence>
<dbReference type="Pfam" id="PF00440">
    <property type="entry name" value="TetR_N"/>
    <property type="match status" value="1"/>
</dbReference>
<sequence length="227" mass="24847">MSVKSRKSEDVRRAELIAATIREIGASGTLEVTTSQIAKSAGVSPGLAFHYFNDKEGLFLAAMRSILTDYGRDVRLALKGTRSEDERLRAIVHASFGMTSFRREAISAWVNFYALALRSVPARRLLYIYHRRLHSNLVHALRPKIDGHAPDVARRAAGLIDGLYLRYALDTASAHRTGRALIGKVDGSEGAKDVLRAIAAECAVLRDASELTISTRPPALLAPNPRT</sequence>
<feature type="DNA-binding region" description="H-T-H motif" evidence="5">
    <location>
        <begin position="33"/>
        <end position="52"/>
    </location>
</feature>
<dbReference type="GO" id="GO:0000976">
    <property type="term" value="F:transcription cis-regulatory region binding"/>
    <property type="evidence" value="ECO:0007669"/>
    <property type="project" value="TreeGrafter"/>
</dbReference>
<dbReference type="InterPro" id="IPR036271">
    <property type="entry name" value="Tet_transcr_reg_TetR-rel_C_sf"/>
</dbReference>
<protein>
    <submittedName>
        <fullName evidence="7">HTH-type transcriptional regulator BetI</fullName>
    </submittedName>
</protein>
<proteinExistence type="predicted"/>
<dbReference type="SUPFAM" id="SSF48498">
    <property type="entry name" value="Tetracyclin repressor-like, C-terminal domain"/>
    <property type="match status" value="1"/>
</dbReference>
<feature type="domain" description="HTH tetR-type" evidence="6">
    <location>
        <begin position="10"/>
        <end position="70"/>
    </location>
</feature>
<dbReference type="InterPro" id="IPR039538">
    <property type="entry name" value="BetI_C"/>
</dbReference>
<evidence type="ECO:0000256" key="3">
    <source>
        <dbReference type="ARBA" id="ARBA00023125"/>
    </source>
</evidence>
<dbReference type="GO" id="GO:0003700">
    <property type="term" value="F:DNA-binding transcription factor activity"/>
    <property type="evidence" value="ECO:0007669"/>
    <property type="project" value="TreeGrafter"/>
</dbReference>
<dbReference type="Proteomes" id="UP000193862">
    <property type="component" value="Unassembled WGS sequence"/>
</dbReference>
<dbReference type="InterPro" id="IPR050109">
    <property type="entry name" value="HTH-type_TetR-like_transc_reg"/>
</dbReference>
<evidence type="ECO:0000256" key="2">
    <source>
        <dbReference type="ARBA" id="ARBA00023015"/>
    </source>
</evidence>
<keyword evidence="4" id="KW-0804">Transcription</keyword>
<dbReference type="PANTHER" id="PTHR30055:SF234">
    <property type="entry name" value="HTH-TYPE TRANSCRIPTIONAL REGULATOR BETI"/>
    <property type="match status" value="1"/>
</dbReference>
<dbReference type="EMBL" id="FWFS01000009">
    <property type="protein sequence ID" value="SLN55643.1"/>
    <property type="molecule type" value="Genomic_DNA"/>
</dbReference>
<keyword evidence="8" id="KW-1185">Reference proteome</keyword>
<keyword evidence="3 5" id="KW-0238">DNA-binding</keyword>
<keyword evidence="1" id="KW-0678">Repressor</keyword>
<name>A0A1Y5T541_9RHOB</name>
<dbReference type="Pfam" id="PF13977">
    <property type="entry name" value="TetR_C_6"/>
    <property type="match status" value="1"/>
</dbReference>
<dbReference type="PROSITE" id="PS50977">
    <property type="entry name" value="HTH_TETR_2"/>
    <property type="match status" value="1"/>
</dbReference>
<accession>A0A1Y5T541</accession>
<dbReference type="RefSeq" id="WP_085837167.1">
    <property type="nucleotide sequence ID" value="NZ_FWFS01000009.1"/>
</dbReference>
<dbReference type="SUPFAM" id="SSF46689">
    <property type="entry name" value="Homeodomain-like"/>
    <property type="match status" value="1"/>
</dbReference>